<evidence type="ECO:0000313" key="2">
    <source>
        <dbReference type="Proteomes" id="UP001500888"/>
    </source>
</evidence>
<dbReference type="InterPro" id="IPR044548">
    <property type="entry name" value="AF0060_NTP-PPase_MazG-like"/>
</dbReference>
<keyword evidence="2" id="KW-1185">Reference proteome</keyword>
<dbReference type="RefSeq" id="WP_344939590.1">
    <property type="nucleotide sequence ID" value="NZ_BAAAZR010000007.1"/>
</dbReference>
<organism evidence="1 2">
    <name type="scientific">Sphaerisporangium flaviroseum</name>
    <dbReference type="NCBI Taxonomy" id="509199"/>
    <lineage>
        <taxon>Bacteria</taxon>
        <taxon>Bacillati</taxon>
        <taxon>Actinomycetota</taxon>
        <taxon>Actinomycetes</taxon>
        <taxon>Streptosporangiales</taxon>
        <taxon>Streptosporangiaceae</taxon>
        <taxon>Sphaerisporangium</taxon>
    </lineage>
</organism>
<gene>
    <name evidence="1" type="ORF">GCM10022226_31490</name>
</gene>
<dbReference type="Gene3D" id="1.10.287.1080">
    <property type="entry name" value="MazG-like"/>
    <property type="match status" value="1"/>
</dbReference>
<name>A0ABP7I2T5_9ACTN</name>
<dbReference type="CDD" id="cd11533">
    <property type="entry name" value="NTP-PPase_Af0060_like"/>
    <property type="match status" value="1"/>
</dbReference>
<proteinExistence type="predicted"/>
<dbReference type="Proteomes" id="UP001500888">
    <property type="component" value="Unassembled WGS sequence"/>
</dbReference>
<evidence type="ECO:0000313" key="1">
    <source>
        <dbReference type="EMBL" id="GAA3808914.1"/>
    </source>
</evidence>
<dbReference type="EMBL" id="BAAAZR010000007">
    <property type="protein sequence ID" value="GAA3808914.1"/>
    <property type="molecule type" value="Genomic_DNA"/>
</dbReference>
<sequence length="107" mass="11698">MDVDIWQNVDQVVTWLDGESKQATDIELLLRILKVSEEAGEVAEAVVGAFGQNPRKGFTHTWEDVDAELCDVILTAMVALRSRNPDAAKVFSAHLAGVTSRSLSTRS</sequence>
<dbReference type="SUPFAM" id="SSF101386">
    <property type="entry name" value="all-alpha NTP pyrophosphatases"/>
    <property type="match status" value="1"/>
</dbReference>
<comment type="caution">
    <text evidence="1">The sequence shown here is derived from an EMBL/GenBank/DDBJ whole genome shotgun (WGS) entry which is preliminary data.</text>
</comment>
<protein>
    <submittedName>
        <fullName evidence="1">MazG-like family protein</fullName>
    </submittedName>
</protein>
<accession>A0ABP7I2T5</accession>
<reference evidence="2" key="1">
    <citation type="journal article" date="2019" name="Int. J. Syst. Evol. Microbiol.">
        <title>The Global Catalogue of Microorganisms (GCM) 10K type strain sequencing project: providing services to taxonomists for standard genome sequencing and annotation.</title>
        <authorList>
            <consortium name="The Broad Institute Genomics Platform"/>
            <consortium name="The Broad Institute Genome Sequencing Center for Infectious Disease"/>
            <person name="Wu L."/>
            <person name="Ma J."/>
        </authorList>
    </citation>
    <scope>NUCLEOTIDE SEQUENCE [LARGE SCALE GENOMIC DNA]</scope>
    <source>
        <strain evidence="2">JCM 16908</strain>
    </source>
</reference>